<keyword evidence="3" id="KW-1185">Reference proteome</keyword>
<evidence type="ECO:0000313" key="2">
    <source>
        <dbReference type="EMBL" id="RKP07349.1"/>
    </source>
</evidence>
<reference evidence="3" key="1">
    <citation type="journal article" date="2018" name="Nat. Microbiol.">
        <title>Leveraging single-cell genomics to expand the fungal tree of life.</title>
        <authorList>
            <person name="Ahrendt S.R."/>
            <person name="Quandt C.A."/>
            <person name="Ciobanu D."/>
            <person name="Clum A."/>
            <person name="Salamov A."/>
            <person name="Andreopoulos B."/>
            <person name="Cheng J.F."/>
            <person name="Woyke T."/>
            <person name="Pelin A."/>
            <person name="Henrissat B."/>
            <person name="Reynolds N.K."/>
            <person name="Benny G.L."/>
            <person name="Smith M.E."/>
            <person name="James T.Y."/>
            <person name="Grigoriev I.V."/>
        </authorList>
    </citation>
    <scope>NUCLEOTIDE SEQUENCE [LARGE SCALE GENOMIC DNA]</scope>
    <source>
        <strain evidence="3">RSA 1356</strain>
    </source>
</reference>
<gene>
    <name evidence="2" type="ORF">THASP1DRAFT_24488</name>
</gene>
<protein>
    <submittedName>
        <fullName evidence="2">Uncharacterized protein</fullName>
    </submittedName>
</protein>
<evidence type="ECO:0000313" key="3">
    <source>
        <dbReference type="Proteomes" id="UP000271241"/>
    </source>
</evidence>
<sequence>MHLLWLVVLVWAIAVAVPVAAFEEEEEAGALGITESKLLHDTSIVCSPGNVICLDARNTTQHKSVADLHIWYEQKYGSCRCVRRALWAWEMTGTECECYAEFRTP</sequence>
<accession>A0A4V1IWF2</accession>
<keyword evidence="1" id="KW-0732">Signal</keyword>
<organism evidence="2 3">
    <name type="scientific">Thamnocephalis sphaerospora</name>
    <dbReference type="NCBI Taxonomy" id="78915"/>
    <lineage>
        <taxon>Eukaryota</taxon>
        <taxon>Fungi</taxon>
        <taxon>Fungi incertae sedis</taxon>
        <taxon>Zoopagomycota</taxon>
        <taxon>Zoopagomycotina</taxon>
        <taxon>Zoopagomycetes</taxon>
        <taxon>Zoopagales</taxon>
        <taxon>Sigmoideomycetaceae</taxon>
        <taxon>Thamnocephalis</taxon>
    </lineage>
</organism>
<name>A0A4V1IWF2_9FUNG</name>
<proteinExistence type="predicted"/>
<feature type="chain" id="PRO_5020438763" evidence="1">
    <location>
        <begin position="22"/>
        <end position="105"/>
    </location>
</feature>
<dbReference type="AlphaFoldDB" id="A0A4V1IWF2"/>
<feature type="signal peptide" evidence="1">
    <location>
        <begin position="1"/>
        <end position="21"/>
    </location>
</feature>
<dbReference type="EMBL" id="KZ992732">
    <property type="protein sequence ID" value="RKP07349.1"/>
    <property type="molecule type" value="Genomic_DNA"/>
</dbReference>
<evidence type="ECO:0000256" key="1">
    <source>
        <dbReference type="SAM" id="SignalP"/>
    </source>
</evidence>
<dbReference type="Proteomes" id="UP000271241">
    <property type="component" value="Unassembled WGS sequence"/>
</dbReference>